<reference evidence="2" key="1">
    <citation type="journal article" date="2015" name="Genome Announc.">
        <title>Draft Genome Sequence of Tolypothrix boutellei Strain VB521301.</title>
        <authorList>
            <person name="Chandrababunaidu M.M."/>
            <person name="Singh D."/>
            <person name="Sen D."/>
            <person name="Bhan S."/>
            <person name="Das S."/>
            <person name="Gupta A."/>
            <person name="Adhikary S.P."/>
            <person name="Tripathy S."/>
        </authorList>
    </citation>
    <scope>NUCLEOTIDE SEQUENCE</scope>
    <source>
        <strain evidence="2">VB521301</strain>
    </source>
</reference>
<protein>
    <submittedName>
        <fullName evidence="2">Uncharacterized protein</fullName>
    </submittedName>
</protein>
<dbReference type="EMBL" id="JHEG02000048">
    <property type="protein sequence ID" value="KIE11129.1"/>
    <property type="molecule type" value="Genomic_DNA"/>
</dbReference>
<dbReference type="RefSeq" id="WP_050045928.1">
    <property type="nucleotide sequence ID" value="NZ_JHEG04000001.1"/>
</dbReference>
<dbReference type="Proteomes" id="UP000029738">
    <property type="component" value="Unassembled WGS sequence"/>
</dbReference>
<keyword evidence="3" id="KW-1185">Reference proteome</keyword>
<name>A0A0C1R0J9_9CYAN</name>
<proteinExistence type="predicted"/>
<dbReference type="EMBL" id="JHEG04000001">
    <property type="protein sequence ID" value="KAF3884065.1"/>
    <property type="molecule type" value="Genomic_DNA"/>
</dbReference>
<organism evidence="2">
    <name type="scientific">Tolypothrix bouteillei VB521301</name>
    <dbReference type="NCBI Taxonomy" id="1479485"/>
    <lineage>
        <taxon>Bacteria</taxon>
        <taxon>Bacillati</taxon>
        <taxon>Cyanobacteriota</taxon>
        <taxon>Cyanophyceae</taxon>
        <taxon>Nostocales</taxon>
        <taxon>Tolypothrichaceae</taxon>
        <taxon>Tolypothrix</taxon>
    </lineage>
</organism>
<evidence type="ECO:0000313" key="1">
    <source>
        <dbReference type="EMBL" id="KAF3884065.1"/>
    </source>
</evidence>
<comment type="caution">
    <text evidence="2">The sequence shown here is derived from an EMBL/GenBank/DDBJ whole genome shotgun (WGS) entry which is preliminary data.</text>
</comment>
<reference evidence="1" key="2">
    <citation type="submission" date="2019-11" db="EMBL/GenBank/DDBJ databases">
        <title>Improved Assembly of Tolypothrix boutellei genome.</title>
        <authorList>
            <person name="Sarangi A.N."/>
            <person name="Mukherjee M."/>
            <person name="Ghosh S."/>
            <person name="Singh D."/>
            <person name="Das A."/>
            <person name="Kant S."/>
            <person name="Prusty A."/>
            <person name="Tripathy S."/>
        </authorList>
    </citation>
    <scope>NUCLEOTIDE SEQUENCE</scope>
    <source>
        <strain evidence="1">VB521301</strain>
    </source>
</reference>
<evidence type="ECO:0000313" key="2">
    <source>
        <dbReference type="EMBL" id="KIE11129.1"/>
    </source>
</evidence>
<accession>A0A0C1R0J9</accession>
<gene>
    <name evidence="2" type="ORF">DA73_0222270</name>
    <name evidence="1" type="ORF">DA73_0400000030</name>
</gene>
<evidence type="ECO:0000313" key="3">
    <source>
        <dbReference type="Proteomes" id="UP000029738"/>
    </source>
</evidence>
<sequence length="82" mass="9189">MSESQMVVYNHKKAVLSIKKTSLDKTIEAGQQLVNEVNSVAERLMDLVGECEDLASLISDLIKANSHYQRQVIDALREEKGE</sequence>
<dbReference type="AlphaFoldDB" id="A0A0C1R0J9"/>